<feature type="transmembrane region" description="Helical" evidence="1">
    <location>
        <begin position="6"/>
        <end position="30"/>
    </location>
</feature>
<gene>
    <name evidence="2" type="ORF">Q5H94_10910</name>
</gene>
<evidence type="ECO:0000256" key="1">
    <source>
        <dbReference type="SAM" id="Phobius"/>
    </source>
</evidence>
<feature type="transmembrane region" description="Helical" evidence="1">
    <location>
        <begin position="63"/>
        <end position="84"/>
    </location>
</feature>
<name>A0ABT9A0D9_9SPHN</name>
<dbReference type="EMBL" id="JAUQSZ010000006">
    <property type="protein sequence ID" value="MDO7842839.1"/>
    <property type="molecule type" value="Genomic_DNA"/>
</dbReference>
<keyword evidence="3" id="KW-1185">Reference proteome</keyword>
<proteinExistence type="predicted"/>
<evidence type="ECO:0000313" key="2">
    <source>
        <dbReference type="EMBL" id="MDO7842839.1"/>
    </source>
</evidence>
<dbReference type="RefSeq" id="WP_304561287.1">
    <property type="nucleotide sequence ID" value="NZ_JAUQSZ010000006.1"/>
</dbReference>
<keyword evidence="1" id="KW-1133">Transmembrane helix</keyword>
<protein>
    <submittedName>
        <fullName evidence="2">Uncharacterized protein</fullName>
    </submittedName>
</protein>
<accession>A0ABT9A0D9</accession>
<dbReference type="Proteomes" id="UP001176468">
    <property type="component" value="Unassembled WGS sequence"/>
</dbReference>
<keyword evidence="1" id="KW-0472">Membrane</keyword>
<comment type="caution">
    <text evidence="2">The sequence shown here is derived from an EMBL/GenBank/DDBJ whole genome shotgun (WGS) entry which is preliminary data.</text>
</comment>
<feature type="transmembrane region" description="Helical" evidence="1">
    <location>
        <begin position="37"/>
        <end position="57"/>
    </location>
</feature>
<organism evidence="2 3">
    <name type="scientific">Sphingomonas immobilis</name>
    <dbReference type="NCBI Taxonomy" id="3063997"/>
    <lineage>
        <taxon>Bacteria</taxon>
        <taxon>Pseudomonadati</taxon>
        <taxon>Pseudomonadota</taxon>
        <taxon>Alphaproteobacteria</taxon>
        <taxon>Sphingomonadales</taxon>
        <taxon>Sphingomonadaceae</taxon>
        <taxon>Sphingomonas</taxon>
    </lineage>
</organism>
<keyword evidence="1" id="KW-0812">Transmembrane</keyword>
<sequence>MSKILVTILFFSGIGTFICVAFPTIVVIGFFLILPGLILAVMPTIFLWTLAFSAVWFPLREVVGGWAAGAVAMLAVPIAFWLIADASHRISEARLAAAVRPDVTPAQRIAISGHVRIDVASLEREPFDPKSGIPPQAPRLARCDGLCAALLFAPGVESVTVNEHGYTAADEQAAIGAVPLKESARTFRRVPRDACAATLTPSESGALGNGIGSLTDLRALWALWNLRLSTTDCIVAVPTRTTHDFVIADGRYTLFGDRQYGLDWSLLPHAVTVQRVEIRRGDGTVLLRKLLATTQAITRPLWVGGSGGLENFRFGWNRASLSNKARYAETDGVGKVLLEHTGVPLTVDPADMARRSREHLQAMLRDPAVTAADPGWKLLENYFGGLRKGTPDATDRNLIVALIRDRRVTDLRGIWDAVRALGSDGTVLRAAMVDRLANPGADDARDVTRQLGRAVGTLPDGAFAVIAPEEIVLLADPDARRRAPGLVARQADRGTAALPMLLDIFEFHARAFAAKRNSKDGRRTIEDDSAMLGATQIAFCRLGPDAASALPRLEALDREGLFWRGLTDSRDWQLTLARIGKPVDSFAKPENLSGTEENFRRNLRNRLDRFDPTRDCRL</sequence>
<evidence type="ECO:0000313" key="3">
    <source>
        <dbReference type="Proteomes" id="UP001176468"/>
    </source>
</evidence>
<reference evidence="2" key="1">
    <citation type="submission" date="2023-07" db="EMBL/GenBank/DDBJ databases">
        <authorList>
            <person name="Kim M.K."/>
        </authorList>
    </citation>
    <scope>NUCLEOTIDE SEQUENCE</scope>
    <source>
        <strain evidence="2">CA1-15</strain>
    </source>
</reference>